<name>A0A511BT03_9PROT</name>
<keyword evidence="1" id="KW-0812">Transmembrane</keyword>
<keyword evidence="1" id="KW-1133">Transmembrane helix</keyword>
<organism evidence="2 3">
    <name type="scientific">Swaminathania salitolerans</name>
    <dbReference type="NCBI Taxonomy" id="182838"/>
    <lineage>
        <taxon>Bacteria</taxon>
        <taxon>Pseudomonadati</taxon>
        <taxon>Pseudomonadota</taxon>
        <taxon>Alphaproteobacteria</taxon>
        <taxon>Acetobacterales</taxon>
        <taxon>Acetobacteraceae</taxon>
        <taxon>Swaminathania</taxon>
    </lineage>
</organism>
<dbReference type="RefSeq" id="WP_186807616.1">
    <property type="nucleotide sequence ID" value="NZ_BJVC01000001.1"/>
</dbReference>
<dbReference type="EMBL" id="BJVC01000001">
    <property type="protein sequence ID" value="GEL01078.1"/>
    <property type="molecule type" value="Genomic_DNA"/>
</dbReference>
<dbReference type="Proteomes" id="UP000321405">
    <property type="component" value="Unassembled WGS sequence"/>
</dbReference>
<comment type="caution">
    <text evidence="2">The sequence shown here is derived from an EMBL/GenBank/DDBJ whole genome shotgun (WGS) entry which is preliminary data.</text>
</comment>
<sequence length="47" mass="5046">MAWRAVLDWKLIFTREVAGGVVALLTTALLVVLGFGGMRISGIWSGL</sequence>
<evidence type="ECO:0000313" key="3">
    <source>
        <dbReference type="Proteomes" id="UP000321405"/>
    </source>
</evidence>
<feature type="transmembrane region" description="Helical" evidence="1">
    <location>
        <begin position="17"/>
        <end position="38"/>
    </location>
</feature>
<evidence type="ECO:0000256" key="1">
    <source>
        <dbReference type="SAM" id="Phobius"/>
    </source>
</evidence>
<keyword evidence="3" id="KW-1185">Reference proteome</keyword>
<reference evidence="2 3" key="1">
    <citation type="submission" date="2019-07" db="EMBL/GenBank/DDBJ databases">
        <title>Whole genome shotgun sequence of Swaminathania salitolerans NBRC 104436.</title>
        <authorList>
            <person name="Hosoyama A."/>
            <person name="Uohara A."/>
            <person name="Ohji S."/>
            <person name="Ichikawa N."/>
        </authorList>
    </citation>
    <scope>NUCLEOTIDE SEQUENCE [LARGE SCALE GENOMIC DNA]</scope>
    <source>
        <strain evidence="2 3">NBRC 104436</strain>
    </source>
</reference>
<keyword evidence="1" id="KW-0472">Membrane</keyword>
<proteinExistence type="predicted"/>
<dbReference type="AlphaFoldDB" id="A0A511BT03"/>
<evidence type="ECO:0000313" key="2">
    <source>
        <dbReference type="EMBL" id="GEL01078.1"/>
    </source>
</evidence>
<protein>
    <submittedName>
        <fullName evidence="2">Uncharacterized protein</fullName>
    </submittedName>
</protein>
<gene>
    <name evidence="2" type="ORF">SSA02_02410</name>
</gene>
<accession>A0A511BT03</accession>